<comment type="caution">
    <text evidence="1">The sequence shown here is derived from an EMBL/GenBank/DDBJ whole genome shotgun (WGS) entry which is preliminary data.</text>
</comment>
<accession>A0A545SL60</accession>
<evidence type="ECO:0000313" key="1">
    <source>
        <dbReference type="EMBL" id="TQV65566.1"/>
    </source>
</evidence>
<reference evidence="1 2" key="1">
    <citation type="submission" date="2019-06" db="EMBL/GenBank/DDBJ databases">
        <title>Whole genome sequence for Cellvibrionaceae sp. R142.</title>
        <authorList>
            <person name="Wang G."/>
        </authorList>
    </citation>
    <scope>NUCLEOTIDE SEQUENCE [LARGE SCALE GENOMIC DNA]</scope>
    <source>
        <strain evidence="1 2">R142</strain>
    </source>
</reference>
<dbReference type="AlphaFoldDB" id="A0A545SL60"/>
<protein>
    <recommendedName>
        <fullName evidence="3">RHS repeat protein</fullName>
    </recommendedName>
</protein>
<dbReference type="EMBL" id="VHSG01000077">
    <property type="protein sequence ID" value="TQV65566.1"/>
    <property type="molecule type" value="Genomic_DNA"/>
</dbReference>
<gene>
    <name evidence="1" type="ORF">FKG94_28575</name>
</gene>
<evidence type="ECO:0008006" key="3">
    <source>
        <dbReference type="Google" id="ProtNLM"/>
    </source>
</evidence>
<sequence length="97" mass="10795">MTDDTTGRVLAYTTFDKPRRIEKDGHTTVFEYGPDRRRLARVDSSAAGVVTTRYQGAVERVTHTTAGGGFVKAYLRRSINGVAIIRLDLQGFRGQFT</sequence>
<dbReference type="RefSeq" id="WP_142930357.1">
    <property type="nucleotide sequence ID" value="NZ_ML660152.1"/>
</dbReference>
<keyword evidence="2" id="KW-1185">Reference proteome</keyword>
<organism evidence="1 2">
    <name type="scientific">Exilibacterium tricleocarpae</name>
    <dbReference type="NCBI Taxonomy" id="2591008"/>
    <lineage>
        <taxon>Bacteria</taxon>
        <taxon>Pseudomonadati</taxon>
        <taxon>Pseudomonadota</taxon>
        <taxon>Gammaproteobacteria</taxon>
        <taxon>Cellvibrionales</taxon>
        <taxon>Cellvibrionaceae</taxon>
        <taxon>Exilibacterium</taxon>
    </lineage>
</organism>
<dbReference type="Gene3D" id="2.180.10.10">
    <property type="entry name" value="RHS repeat-associated core"/>
    <property type="match status" value="1"/>
</dbReference>
<dbReference type="Proteomes" id="UP000319732">
    <property type="component" value="Unassembled WGS sequence"/>
</dbReference>
<name>A0A545SL60_9GAMM</name>
<evidence type="ECO:0000313" key="2">
    <source>
        <dbReference type="Proteomes" id="UP000319732"/>
    </source>
</evidence>
<proteinExistence type="predicted"/>
<dbReference type="OrthoDB" id="7059642at2"/>